<feature type="compositionally biased region" description="Basic and acidic residues" evidence="1">
    <location>
        <begin position="22"/>
        <end position="36"/>
    </location>
</feature>
<evidence type="ECO:0000256" key="2">
    <source>
        <dbReference type="SAM" id="Phobius"/>
    </source>
</evidence>
<keyword evidence="2" id="KW-1133">Transmembrane helix</keyword>
<keyword evidence="2" id="KW-0812">Transmembrane</keyword>
<dbReference type="eggNOG" id="ENOG5032AF2">
    <property type="taxonomic scope" value="Bacteria"/>
</dbReference>
<organism evidence="3 4">
    <name type="scientific">Corynebacterium genitalium ATCC 33030</name>
    <dbReference type="NCBI Taxonomy" id="585529"/>
    <lineage>
        <taxon>Bacteria</taxon>
        <taxon>Bacillati</taxon>
        <taxon>Actinomycetota</taxon>
        <taxon>Actinomycetes</taxon>
        <taxon>Mycobacteriales</taxon>
        <taxon>Corynebacteriaceae</taxon>
        <taxon>Corynebacterium</taxon>
    </lineage>
</organism>
<feature type="region of interest" description="Disordered" evidence="1">
    <location>
        <begin position="172"/>
        <end position="203"/>
    </location>
</feature>
<evidence type="ECO:0000313" key="3">
    <source>
        <dbReference type="EMBL" id="EFK55046.1"/>
    </source>
</evidence>
<sequence>MWPMDDQTRRDGSNNETEFLGADDRTAQFQPREKGPRQYMPDETTYQAAYPETQYGGHTQYGGQDSYDGYGGYEGYEGYGDPEPYEQPYRPPRDRQAYSDPEPYEQPQRGGRAGGVAMGITALLLALAALVLFFLWRGAEGRANQPPPAPVTLTETETVTTTPEGLLDGLFGRNSDGDPQVTIPSDLPDDLPSEVPTEIPPELQDEAEGVVSEIQGFLDDLFGSGQ</sequence>
<dbReference type="EMBL" id="ACLJ02000001">
    <property type="protein sequence ID" value="EFK55046.1"/>
    <property type="molecule type" value="Genomic_DNA"/>
</dbReference>
<protein>
    <submittedName>
        <fullName evidence="3">Uncharacterized protein</fullName>
    </submittedName>
</protein>
<feature type="transmembrane region" description="Helical" evidence="2">
    <location>
        <begin position="116"/>
        <end position="136"/>
    </location>
</feature>
<evidence type="ECO:0000256" key="1">
    <source>
        <dbReference type="SAM" id="MobiDB-lite"/>
    </source>
</evidence>
<feature type="compositionally biased region" description="Low complexity" evidence="1">
    <location>
        <begin position="79"/>
        <end position="88"/>
    </location>
</feature>
<comment type="caution">
    <text evidence="3">The sequence shown here is derived from an EMBL/GenBank/DDBJ whole genome shotgun (WGS) entry which is preliminary data.</text>
</comment>
<dbReference type="HOGENOM" id="CLU_1281394_0_0_11"/>
<keyword evidence="2" id="KW-0472">Membrane</keyword>
<feature type="compositionally biased region" description="Basic and acidic residues" evidence="1">
    <location>
        <begin position="1"/>
        <end position="13"/>
    </location>
</feature>
<reference evidence="3" key="1">
    <citation type="submission" date="2010-06" db="EMBL/GenBank/DDBJ databases">
        <authorList>
            <person name="Muzny D."/>
            <person name="Qin X."/>
            <person name="Buhay C."/>
            <person name="Dugan-Rocha S."/>
            <person name="Ding Y."/>
            <person name="Chen G."/>
            <person name="Hawes A."/>
            <person name="Holder M."/>
            <person name="Jhangiani S."/>
            <person name="Johnson A."/>
            <person name="Khan Z."/>
            <person name="Li Z."/>
            <person name="Liu W."/>
            <person name="Liu X."/>
            <person name="Perez L."/>
            <person name="Shen H."/>
            <person name="Wang Q."/>
            <person name="Watt J."/>
            <person name="Xi L."/>
            <person name="Xin Y."/>
            <person name="Zhou J."/>
            <person name="Deng J."/>
            <person name="Jiang H."/>
            <person name="Liu Y."/>
            <person name="Qu J."/>
            <person name="Song X.-Z."/>
            <person name="Zhang L."/>
            <person name="Villasana D."/>
            <person name="Johnson A."/>
            <person name="Liu J."/>
            <person name="Liyanage D."/>
            <person name="Lorensuhewa L."/>
            <person name="Robinson T."/>
            <person name="Song A."/>
            <person name="Song B.-B."/>
            <person name="Dinh H."/>
            <person name="Thornton R."/>
            <person name="Coyle M."/>
            <person name="Francisco L."/>
            <person name="Jackson L."/>
            <person name="Javaid M."/>
            <person name="Korchina V."/>
            <person name="Kovar C."/>
            <person name="Mata R."/>
            <person name="Mathew T."/>
            <person name="Ngo R."/>
            <person name="Nguyen L."/>
            <person name="Nguyen N."/>
            <person name="Okwuonu G."/>
            <person name="Ongeri F."/>
            <person name="Pham C."/>
            <person name="Simmons D."/>
            <person name="Wilczek-Boney K."/>
            <person name="Hale W."/>
            <person name="Jakkamsetti A."/>
            <person name="Pham P."/>
            <person name="Ruth R."/>
            <person name="San Lucas F."/>
            <person name="Warren J."/>
            <person name="Zhang J."/>
            <person name="Zhao Z."/>
            <person name="Zhou C."/>
            <person name="Zhu D."/>
            <person name="Lee S."/>
            <person name="Bess C."/>
            <person name="Blankenburg K."/>
            <person name="Forbes L."/>
            <person name="Fu Q."/>
            <person name="Gubbala S."/>
            <person name="Hirani K."/>
            <person name="Jayaseelan J.C."/>
            <person name="Lara F."/>
            <person name="Munidasa M."/>
            <person name="Palculict T."/>
            <person name="Patil S."/>
            <person name="Pu L.-L."/>
            <person name="Saada N."/>
            <person name="Tang L."/>
            <person name="Weissenberger G."/>
            <person name="Zhu Y."/>
            <person name="Hemphill L."/>
            <person name="Shang Y."/>
            <person name="Youmans B."/>
            <person name="Ayvaz T."/>
            <person name="Ross M."/>
            <person name="Santibanez J."/>
            <person name="Aqrawi P."/>
            <person name="Gross S."/>
            <person name="Joshi V."/>
            <person name="Fowler G."/>
            <person name="Nazareth L."/>
            <person name="Reid J."/>
            <person name="Worley K."/>
            <person name="Petrosino J."/>
            <person name="Highlander S."/>
            <person name="Gibbs R."/>
        </authorList>
    </citation>
    <scope>NUCLEOTIDE SEQUENCE [LARGE SCALE GENOMIC DNA]</scope>
    <source>
        <strain evidence="3">ATCC 33030</strain>
    </source>
</reference>
<dbReference type="STRING" id="585529.HMPREF0291_10304"/>
<gene>
    <name evidence="3" type="ORF">HMPREF0291_10304</name>
</gene>
<feature type="compositionally biased region" description="Low complexity" evidence="1">
    <location>
        <begin position="53"/>
        <end position="68"/>
    </location>
</feature>
<name>D7WB15_9CORY</name>
<dbReference type="AlphaFoldDB" id="D7WB15"/>
<evidence type="ECO:0000313" key="4">
    <source>
        <dbReference type="Proteomes" id="UP000004208"/>
    </source>
</evidence>
<feature type="region of interest" description="Disordered" evidence="1">
    <location>
        <begin position="1"/>
        <end position="112"/>
    </location>
</feature>
<accession>D7WB15</accession>
<keyword evidence="4" id="KW-1185">Reference proteome</keyword>
<dbReference type="Proteomes" id="UP000004208">
    <property type="component" value="Unassembled WGS sequence"/>
</dbReference>
<feature type="compositionally biased region" description="Gly residues" evidence="1">
    <location>
        <begin position="69"/>
        <end position="78"/>
    </location>
</feature>
<proteinExistence type="predicted"/>